<reference evidence="11 12" key="1">
    <citation type="submission" date="2021-04" db="EMBL/GenBank/DDBJ databases">
        <authorList>
            <person name="Vanwijnsberghe S."/>
        </authorList>
    </citation>
    <scope>NUCLEOTIDE SEQUENCE [LARGE SCALE GENOMIC DNA]</scope>
    <source>
        <strain evidence="11 12">LMG 32171</strain>
    </source>
</reference>
<comment type="caution">
    <text evidence="11">The sequence shown here is derived from an EMBL/GenBank/DDBJ whole genome shotgun (WGS) entry which is preliminary data.</text>
</comment>
<comment type="cofactor">
    <cofactor evidence="2 9">
        <name>NAD(+)</name>
        <dbReference type="ChEBI" id="CHEBI:57540"/>
    </cofactor>
</comment>
<keyword evidence="9" id="KW-0119">Carbohydrate metabolism</keyword>
<proteinExistence type="inferred from homology"/>
<dbReference type="Gene3D" id="3.90.25.10">
    <property type="entry name" value="UDP-galactose 4-epimerase, domain 1"/>
    <property type="match status" value="1"/>
</dbReference>
<dbReference type="EC" id="5.1.3.2" evidence="5 9"/>
<dbReference type="NCBIfam" id="TIGR01179">
    <property type="entry name" value="galE"/>
    <property type="match status" value="1"/>
</dbReference>
<evidence type="ECO:0000256" key="6">
    <source>
        <dbReference type="ARBA" id="ARBA00018569"/>
    </source>
</evidence>
<keyword evidence="8 9" id="KW-0413">Isomerase</keyword>
<dbReference type="PANTHER" id="PTHR43725:SF47">
    <property type="entry name" value="UDP-GLUCOSE 4-EPIMERASE"/>
    <property type="match status" value="1"/>
</dbReference>
<organism evidence="11 12">
    <name type="scientific">Paraburkholderia gardini</name>
    <dbReference type="NCBI Taxonomy" id="2823469"/>
    <lineage>
        <taxon>Bacteria</taxon>
        <taxon>Pseudomonadati</taxon>
        <taxon>Pseudomonadota</taxon>
        <taxon>Betaproteobacteria</taxon>
        <taxon>Burkholderiales</taxon>
        <taxon>Burkholderiaceae</taxon>
        <taxon>Paraburkholderia</taxon>
    </lineage>
</organism>
<gene>
    <name evidence="11" type="primary">lnpD</name>
    <name evidence="11" type="ORF">R54767_00093</name>
</gene>
<keyword evidence="12" id="KW-1185">Reference proteome</keyword>
<dbReference type="GO" id="GO:0003978">
    <property type="term" value="F:UDP-glucose 4-epimerase activity"/>
    <property type="evidence" value="ECO:0007669"/>
    <property type="project" value="UniProtKB-EC"/>
</dbReference>
<dbReference type="Pfam" id="PF16363">
    <property type="entry name" value="GDP_Man_Dehyd"/>
    <property type="match status" value="1"/>
</dbReference>
<dbReference type="NCBIfam" id="NF007956">
    <property type="entry name" value="PRK10675.1"/>
    <property type="match status" value="1"/>
</dbReference>
<comment type="catalytic activity">
    <reaction evidence="1 9">
        <text>UDP-alpha-D-glucose = UDP-alpha-D-galactose</text>
        <dbReference type="Rhea" id="RHEA:22168"/>
        <dbReference type="ChEBI" id="CHEBI:58885"/>
        <dbReference type="ChEBI" id="CHEBI:66914"/>
        <dbReference type="EC" id="5.1.3.2"/>
    </reaction>
</comment>
<evidence type="ECO:0000313" key="12">
    <source>
        <dbReference type="Proteomes" id="UP000789752"/>
    </source>
</evidence>
<evidence type="ECO:0000256" key="9">
    <source>
        <dbReference type="RuleBase" id="RU366046"/>
    </source>
</evidence>
<evidence type="ECO:0000256" key="8">
    <source>
        <dbReference type="ARBA" id="ARBA00023235"/>
    </source>
</evidence>
<evidence type="ECO:0000256" key="5">
    <source>
        <dbReference type="ARBA" id="ARBA00013189"/>
    </source>
</evidence>
<evidence type="ECO:0000256" key="2">
    <source>
        <dbReference type="ARBA" id="ARBA00001911"/>
    </source>
</evidence>
<dbReference type="Proteomes" id="UP000789752">
    <property type="component" value="Unassembled WGS sequence"/>
</dbReference>
<evidence type="ECO:0000256" key="3">
    <source>
        <dbReference type="ARBA" id="ARBA00004947"/>
    </source>
</evidence>
<comment type="pathway">
    <text evidence="3 9">Carbohydrate metabolism; galactose metabolism.</text>
</comment>
<dbReference type="InterPro" id="IPR005886">
    <property type="entry name" value="UDP_G4E"/>
</dbReference>
<dbReference type="PANTHER" id="PTHR43725">
    <property type="entry name" value="UDP-GLUCOSE 4-EPIMERASE"/>
    <property type="match status" value="1"/>
</dbReference>
<feature type="domain" description="NAD(P)-binding" evidence="10">
    <location>
        <begin position="11"/>
        <end position="330"/>
    </location>
</feature>
<comment type="subunit">
    <text evidence="9">Homodimer.</text>
</comment>
<dbReference type="InterPro" id="IPR036291">
    <property type="entry name" value="NAD(P)-bd_dom_sf"/>
</dbReference>
<dbReference type="CDD" id="cd05247">
    <property type="entry name" value="UDP_G4E_1_SDR_e"/>
    <property type="match status" value="1"/>
</dbReference>
<protein>
    <recommendedName>
        <fullName evidence="6 9">UDP-glucose 4-epimerase</fullName>
        <ecNumber evidence="5 9">5.1.3.2</ecNumber>
    </recommendedName>
</protein>
<evidence type="ECO:0000259" key="10">
    <source>
        <dbReference type="Pfam" id="PF16363"/>
    </source>
</evidence>
<dbReference type="SUPFAM" id="SSF51735">
    <property type="entry name" value="NAD(P)-binding Rossmann-fold domains"/>
    <property type="match status" value="1"/>
</dbReference>
<dbReference type="RefSeq" id="WP_228973770.1">
    <property type="nucleotide sequence ID" value="NZ_CAJQYY010000001.1"/>
</dbReference>
<evidence type="ECO:0000313" key="11">
    <source>
        <dbReference type="EMBL" id="CAG4885848.1"/>
    </source>
</evidence>
<evidence type="ECO:0000256" key="4">
    <source>
        <dbReference type="ARBA" id="ARBA00007637"/>
    </source>
</evidence>
<comment type="similarity">
    <text evidence="4 9">Belongs to the NAD(P)-dependent epimerase/dehydratase family.</text>
</comment>
<sequence>MSATNAKGTILVTGGAGFIGSHTCVELLNGGYDVVVIDNLVNSNPESLRRVEKITGKKLAFHEADARDEAALRRIFDAHPVTAAIHFAALKSVGESVAKPVEYYRNNVDSLLVLLDVMRERDVKQFVFSSSATVYGVPESSPIDESFPLSATNPYGQSKLIAEQVLRDLEVSDPTWRIATLRYFNPVGAHESGLIGEDPAGVPNNLMPYVAQVAVGKLEKLRVFGGDYDTPDGTGVRDYIHVVDLARGHLAALDALVKHDASFVVNLGTGQGYSVLDVVRSFEKASGKPVPYEIVARRPGDVAQCFANPAAAEKLLGWRAQFGIERMCADHWRWQSTNPKGFDAA</sequence>
<accession>A0ABN7QEL6</accession>
<dbReference type="Gene3D" id="3.40.50.720">
    <property type="entry name" value="NAD(P)-binding Rossmann-like Domain"/>
    <property type="match status" value="1"/>
</dbReference>
<keyword evidence="7 9" id="KW-0520">NAD</keyword>
<dbReference type="EMBL" id="CAJQYY010000001">
    <property type="protein sequence ID" value="CAG4885848.1"/>
    <property type="molecule type" value="Genomic_DNA"/>
</dbReference>
<name>A0ABN7QEL6_9BURK</name>
<dbReference type="InterPro" id="IPR016040">
    <property type="entry name" value="NAD(P)-bd_dom"/>
</dbReference>
<evidence type="ECO:0000256" key="1">
    <source>
        <dbReference type="ARBA" id="ARBA00000083"/>
    </source>
</evidence>
<evidence type="ECO:0000256" key="7">
    <source>
        <dbReference type="ARBA" id="ARBA00023027"/>
    </source>
</evidence>